<evidence type="ECO:0000256" key="2">
    <source>
        <dbReference type="SAM" id="SignalP"/>
    </source>
</evidence>
<dbReference type="PANTHER" id="PTHR33376:SF15">
    <property type="entry name" value="BLL6794 PROTEIN"/>
    <property type="match status" value="1"/>
</dbReference>
<dbReference type="EMBL" id="CADCUC010000151">
    <property type="protein sequence ID" value="CAA9316877.1"/>
    <property type="molecule type" value="Genomic_DNA"/>
</dbReference>
<dbReference type="NCBIfam" id="NF037995">
    <property type="entry name" value="TRAP_S1"/>
    <property type="match status" value="1"/>
</dbReference>
<dbReference type="PANTHER" id="PTHR33376">
    <property type="match status" value="1"/>
</dbReference>
<dbReference type="GO" id="GO:0055085">
    <property type="term" value="P:transmembrane transport"/>
    <property type="evidence" value="ECO:0007669"/>
    <property type="project" value="InterPro"/>
</dbReference>
<evidence type="ECO:0008006" key="4">
    <source>
        <dbReference type="Google" id="ProtNLM"/>
    </source>
</evidence>
<keyword evidence="1 2" id="KW-0732">Signal</keyword>
<evidence type="ECO:0000313" key="3">
    <source>
        <dbReference type="EMBL" id="CAA9316877.1"/>
    </source>
</evidence>
<organism evidence="3">
    <name type="scientific">uncultured Microvirga sp</name>
    <dbReference type="NCBI Taxonomy" id="412392"/>
    <lineage>
        <taxon>Bacteria</taxon>
        <taxon>Pseudomonadati</taxon>
        <taxon>Pseudomonadota</taxon>
        <taxon>Alphaproteobacteria</taxon>
        <taxon>Hyphomicrobiales</taxon>
        <taxon>Methylobacteriaceae</taxon>
        <taxon>Microvirga</taxon>
        <taxon>environmental samples</taxon>
    </lineage>
</organism>
<evidence type="ECO:0000256" key="1">
    <source>
        <dbReference type="ARBA" id="ARBA00022729"/>
    </source>
</evidence>
<feature type="chain" id="PRO_5026793525" description="TRAP-type C4-dicarboxylate transport system, periplasmic component" evidence="2">
    <location>
        <begin position="18"/>
        <end position="350"/>
    </location>
</feature>
<sequence>MTSTRRRFLALAGSAVAAPALLREGHAQSPQITLKMHHFLPPVSNGHAKFLAPWAQKVMTESNGRIKIDIFPAMQLGGTPPQLFDQARDGVADLVWTLPGNTPGRFPAIEVFELPFVPHRKAIVNSKALQEFSEGNLAQEFREVKPICFWAHDHGLIHANKQVKTLDDLKGLKLRFPTRLAGEALKALGANAIGMPIPQVPESLAQRVIDGAVIPWEVVPAVKVQELVKFHTEIPGSPTLYTATFILAMNRAKYDGLPADLKAVIDKNSGQVAAEMAGQVWDEQAAVVSEMVKKRGNTITTLTEEEAARWRTTTEPVVQSWVASLKDKNLDGAKLLESARSLIAKYEKTA</sequence>
<dbReference type="InterPro" id="IPR006311">
    <property type="entry name" value="TAT_signal"/>
</dbReference>
<dbReference type="Pfam" id="PF03480">
    <property type="entry name" value="DctP"/>
    <property type="match status" value="1"/>
</dbReference>
<dbReference type="InterPro" id="IPR018389">
    <property type="entry name" value="DctP_fam"/>
</dbReference>
<dbReference type="InterPro" id="IPR038404">
    <property type="entry name" value="TRAP_DctP_sf"/>
</dbReference>
<name>A0A6J4KVT5_9HYPH</name>
<accession>A0A6J4KVT5</accession>
<dbReference type="AlphaFoldDB" id="A0A6J4KVT5"/>
<protein>
    <recommendedName>
        <fullName evidence="4">TRAP-type C4-dicarboxylate transport system, periplasmic component</fullName>
    </recommendedName>
</protein>
<gene>
    <name evidence="3" type="ORF">AVDCRST_MAG90-870</name>
</gene>
<reference evidence="3" key="1">
    <citation type="submission" date="2020-02" db="EMBL/GenBank/DDBJ databases">
        <authorList>
            <person name="Meier V. D."/>
        </authorList>
    </citation>
    <scope>NUCLEOTIDE SEQUENCE</scope>
    <source>
        <strain evidence="3">AVDCRST_MAG90</strain>
    </source>
</reference>
<feature type="signal peptide" evidence="2">
    <location>
        <begin position="1"/>
        <end position="17"/>
    </location>
</feature>
<dbReference type="CDD" id="cd13665">
    <property type="entry name" value="PBP2_TRAP_Dctp3_4"/>
    <property type="match status" value="1"/>
</dbReference>
<proteinExistence type="predicted"/>
<dbReference type="PROSITE" id="PS51318">
    <property type="entry name" value="TAT"/>
    <property type="match status" value="1"/>
</dbReference>
<dbReference type="Gene3D" id="3.40.190.170">
    <property type="entry name" value="Bacterial extracellular solute-binding protein, family 7"/>
    <property type="match status" value="1"/>
</dbReference>